<dbReference type="InterPro" id="IPR033134">
    <property type="entry name" value="Asp/Glu_racemase_AS_2"/>
</dbReference>
<evidence type="ECO:0000256" key="4">
    <source>
        <dbReference type="ARBA" id="ARBA00022984"/>
    </source>
</evidence>
<evidence type="ECO:0000256" key="2">
    <source>
        <dbReference type="ARBA" id="ARBA00013090"/>
    </source>
</evidence>
<dbReference type="GO" id="GO:0008360">
    <property type="term" value="P:regulation of cell shape"/>
    <property type="evidence" value="ECO:0007669"/>
    <property type="project" value="UniProtKB-KW"/>
</dbReference>
<dbReference type="EC" id="5.1.1.3" evidence="2 7"/>
<keyword evidence="4 7" id="KW-0573">Peptidoglycan synthesis</keyword>
<organism evidence="8 9">
    <name type="scientific">Inhella crocodyli</name>
    <dbReference type="NCBI Taxonomy" id="2499851"/>
    <lineage>
        <taxon>Bacteria</taxon>
        <taxon>Pseudomonadati</taxon>
        <taxon>Pseudomonadota</taxon>
        <taxon>Betaproteobacteria</taxon>
        <taxon>Burkholderiales</taxon>
        <taxon>Sphaerotilaceae</taxon>
        <taxon>Inhella</taxon>
    </lineage>
</organism>
<dbReference type="NCBIfam" id="TIGR00067">
    <property type="entry name" value="glut_race"/>
    <property type="match status" value="1"/>
</dbReference>
<accession>A0A3S2VIU5</accession>
<evidence type="ECO:0000313" key="9">
    <source>
        <dbReference type="Proteomes" id="UP000288587"/>
    </source>
</evidence>
<dbReference type="RefSeq" id="WP_127681338.1">
    <property type="nucleotide sequence ID" value="NZ_SACM01000001.1"/>
</dbReference>
<dbReference type="HAMAP" id="MF_00258">
    <property type="entry name" value="Glu_racemase"/>
    <property type="match status" value="1"/>
</dbReference>
<evidence type="ECO:0000313" key="8">
    <source>
        <dbReference type="EMBL" id="RVT88300.1"/>
    </source>
</evidence>
<evidence type="ECO:0000256" key="1">
    <source>
        <dbReference type="ARBA" id="ARBA00001602"/>
    </source>
</evidence>
<dbReference type="PANTHER" id="PTHR21198:SF2">
    <property type="entry name" value="GLUTAMATE RACEMASE"/>
    <property type="match status" value="1"/>
</dbReference>
<sequence>MACIGVFDSGVGGLTVLAALRRALPRVPLHYVADSAHAPYGERSPEFIRERSLALAQRLIGQGATLIVVACNTATAHAADALRAAHPTVPIVGIEPGIKPAVARSAGGRIGVLATTSTVNSARFQALLSRHAEGREVTAVAAAGVVSHIERGDLDSQALRQLVAQHVAPLKAAQADTVLLGCTHYPLIRPLWAEALGPDVHVVEVEDAVAMQAQRLWNAQPTHIDSGRIWLQSTGGLENLGGLARRALGWESFALSMAGAA</sequence>
<dbReference type="InterPro" id="IPR015942">
    <property type="entry name" value="Asp/Glu/hydantoin_racemase"/>
</dbReference>
<comment type="caution">
    <text evidence="8">The sequence shown here is derived from an EMBL/GenBank/DDBJ whole genome shotgun (WGS) entry which is preliminary data.</text>
</comment>
<comment type="function">
    <text evidence="7">Provides the (R)-glutamate required for cell wall biosynthesis.</text>
</comment>
<comment type="catalytic activity">
    <reaction evidence="1 7">
        <text>L-glutamate = D-glutamate</text>
        <dbReference type="Rhea" id="RHEA:12813"/>
        <dbReference type="ChEBI" id="CHEBI:29985"/>
        <dbReference type="ChEBI" id="CHEBI:29986"/>
        <dbReference type="EC" id="5.1.1.3"/>
    </reaction>
</comment>
<comment type="pathway">
    <text evidence="7">Cell wall biogenesis; peptidoglycan biosynthesis.</text>
</comment>
<dbReference type="GO" id="GO:0071555">
    <property type="term" value="P:cell wall organization"/>
    <property type="evidence" value="ECO:0007669"/>
    <property type="project" value="UniProtKB-KW"/>
</dbReference>
<feature type="active site" description="Proton donor/acceptor" evidence="7">
    <location>
        <position position="71"/>
    </location>
</feature>
<dbReference type="UniPathway" id="UPA00219"/>
<dbReference type="PROSITE" id="PS00923">
    <property type="entry name" value="ASP_GLU_RACEMASE_1"/>
    <property type="match status" value="1"/>
</dbReference>
<dbReference type="AlphaFoldDB" id="A0A3S2VIU5"/>
<dbReference type="EMBL" id="SACM01000001">
    <property type="protein sequence ID" value="RVT88300.1"/>
    <property type="molecule type" value="Genomic_DNA"/>
</dbReference>
<evidence type="ECO:0000256" key="6">
    <source>
        <dbReference type="ARBA" id="ARBA00023316"/>
    </source>
</evidence>
<dbReference type="InterPro" id="IPR018187">
    <property type="entry name" value="Asp/Glu_racemase_AS_1"/>
</dbReference>
<dbReference type="PROSITE" id="PS00924">
    <property type="entry name" value="ASP_GLU_RACEMASE_2"/>
    <property type="match status" value="1"/>
</dbReference>
<keyword evidence="6 7" id="KW-0961">Cell wall biogenesis/degradation</keyword>
<dbReference type="GO" id="GO:0009252">
    <property type="term" value="P:peptidoglycan biosynthetic process"/>
    <property type="evidence" value="ECO:0007669"/>
    <property type="project" value="UniProtKB-UniRule"/>
</dbReference>
<keyword evidence="9" id="KW-1185">Reference proteome</keyword>
<feature type="active site" description="Proton donor/acceptor" evidence="7">
    <location>
        <position position="182"/>
    </location>
</feature>
<dbReference type="InterPro" id="IPR004391">
    <property type="entry name" value="Glu_race"/>
</dbReference>
<dbReference type="PANTHER" id="PTHR21198">
    <property type="entry name" value="GLUTAMATE RACEMASE"/>
    <property type="match status" value="1"/>
</dbReference>
<dbReference type="InterPro" id="IPR001920">
    <property type="entry name" value="Asp/Glu_race"/>
</dbReference>
<feature type="binding site" evidence="7">
    <location>
        <begin position="72"/>
        <end position="73"/>
    </location>
    <ligand>
        <name>substrate</name>
    </ligand>
</feature>
<dbReference type="Pfam" id="PF01177">
    <property type="entry name" value="Asp_Glu_race"/>
    <property type="match status" value="1"/>
</dbReference>
<proteinExistence type="inferred from homology"/>
<feature type="binding site" evidence="7">
    <location>
        <begin position="8"/>
        <end position="9"/>
    </location>
    <ligand>
        <name>substrate</name>
    </ligand>
</feature>
<evidence type="ECO:0000256" key="3">
    <source>
        <dbReference type="ARBA" id="ARBA00022960"/>
    </source>
</evidence>
<evidence type="ECO:0000256" key="7">
    <source>
        <dbReference type="HAMAP-Rule" id="MF_00258"/>
    </source>
</evidence>
<dbReference type="Gene3D" id="3.40.50.1860">
    <property type="match status" value="2"/>
</dbReference>
<keyword evidence="3 7" id="KW-0133">Cell shape</keyword>
<dbReference type="SUPFAM" id="SSF53681">
    <property type="entry name" value="Aspartate/glutamate racemase"/>
    <property type="match status" value="2"/>
</dbReference>
<protein>
    <recommendedName>
        <fullName evidence="2 7">Glutamate racemase</fullName>
        <ecNumber evidence="2 7">5.1.1.3</ecNumber>
    </recommendedName>
</protein>
<dbReference type="FunFam" id="3.40.50.1860:FF:000001">
    <property type="entry name" value="Glutamate racemase"/>
    <property type="match status" value="1"/>
</dbReference>
<keyword evidence="5 7" id="KW-0413">Isomerase</keyword>
<comment type="similarity">
    <text evidence="7">Belongs to the aspartate/glutamate racemases family.</text>
</comment>
<feature type="binding site" evidence="7">
    <location>
        <begin position="183"/>
        <end position="184"/>
    </location>
    <ligand>
        <name>substrate</name>
    </ligand>
</feature>
<dbReference type="GO" id="GO:0008881">
    <property type="term" value="F:glutamate racemase activity"/>
    <property type="evidence" value="ECO:0007669"/>
    <property type="project" value="UniProtKB-UniRule"/>
</dbReference>
<gene>
    <name evidence="7 8" type="primary">murI</name>
    <name evidence="8" type="ORF">EOD73_04725</name>
</gene>
<reference evidence="8 9" key="1">
    <citation type="submission" date="2019-01" db="EMBL/GenBank/DDBJ databases">
        <authorList>
            <person name="Chen W.-M."/>
        </authorList>
    </citation>
    <scope>NUCLEOTIDE SEQUENCE [LARGE SCALE GENOMIC DNA]</scope>
    <source>
        <strain evidence="8 9">CCP-18</strain>
    </source>
</reference>
<feature type="binding site" evidence="7">
    <location>
        <begin position="40"/>
        <end position="41"/>
    </location>
    <ligand>
        <name>substrate</name>
    </ligand>
</feature>
<dbReference type="OrthoDB" id="9801055at2"/>
<name>A0A3S2VIU5_9BURK</name>
<dbReference type="Proteomes" id="UP000288587">
    <property type="component" value="Unassembled WGS sequence"/>
</dbReference>
<evidence type="ECO:0000256" key="5">
    <source>
        <dbReference type="ARBA" id="ARBA00023235"/>
    </source>
</evidence>